<keyword evidence="4" id="KW-0067">ATP-binding</keyword>
<keyword evidence="3" id="KW-0547">Nucleotide-binding</keyword>
<sequence length="628" mass="69291">MGAVRRALLPPSGRGRGGGGASGPGPRRAALSTAPGPRLCPGTGSRVRCRLGAFHRRSRGRSHHVTRDERGARDVRRSGRERRAARGVRTTEPHRPLRCPAGHRRARRLPRHRRRADERVHPPRPAGPERAGAAALAGEVHRRPRPAAAGAGRRPCRAPRPRRALAGRAHRAPGAVTVASAASTTGSLDDIDPRDFALSTTELAEIFEQDVIPELFDEKEPNADAPVLLLGGVPGSGKSTLFSVLRNRYSCDFIHLDRDWFRSFQTHPAAKERIAKDPQAMPYVTEEVAGALLRMALKHALEHGYPVALENSLRTSYPLDVADLAAEHGRPVHVAVMATPPWRSRLDSTIRYLLPGAADARWTQHDSHEKCIPEVPKTLARLESHPNVVSIDISDQTRFVYGNTRGPDGAWRAEAAAVERYEAAVARDPREGEALDWLNLYWTGVALAVDRDQLTATTRPRFELLRQDADYHARFAYGGQDEARAMRLHRAAQRVTRYVLDASAEGVANKLLPAAPLVFLRNLTDLGTMLTEHAGPSASLGAAVPHLKREQLRRHQIDPERARIEQQVRDEARTHLRTSVHGRRDLAMGDFPRGITAAGRRPAASSVKERRYLRLARRRGAPGSRRTA</sequence>
<feature type="region of interest" description="Disordered" evidence="7">
    <location>
        <begin position="587"/>
        <end position="610"/>
    </location>
</feature>
<accession>A0A368T4V9</accession>
<feature type="compositionally biased region" description="Gly residues" evidence="7">
    <location>
        <begin position="14"/>
        <end position="23"/>
    </location>
</feature>
<evidence type="ECO:0000259" key="8">
    <source>
        <dbReference type="Pfam" id="PF06414"/>
    </source>
</evidence>
<feature type="region of interest" description="Disordered" evidence="7">
    <location>
        <begin position="1"/>
        <end position="172"/>
    </location>
</feature>
<evidence type="ECO:0000313" key="9">
    <source>
        <dbReference type="EMBL" id="RCV58554.1"/>
    </source>
</evidence>
<comment type="similarity">
    <text evidence="1">Belongs to the zeta toxin family.</text>
</comment>
<evidence type="ECO:0000313" key="10">
    <source>
        <dbReference type="Proteomes" id="UP000253318"/>
    </source>
</evidence>
<proteinExistence type="inferred from homology"/>
<dbReference type="InterPro" id="IPR027417">
    <property type="entry name" value="P-loop_NTPase"/>
</dbReference>
<feature type="compositionally biased region" description="Low complexity" evidence="7">
    <location>
        <begin position="128"/>
        <end position="138"/>
    </location>
</feature>
<dbReference type="AlphaFoldDB" id="A0A368T4V9"/>
<gene>
    <name evidence="9" type="ORF">DEF24_13125</name>
</gene>
<feature type="compositionally biased region" description="Basic residues" evidence="7">
    <location>
        <begin position="101"/>
        <end position="114"/>
    </location>
</feature>
<comment type="caution">
    <text evidence="9">The sequence shown here is derived from an EMBL/GenBank/DDBJ whole genome shotgun (WGS) entry which is preliminary data.</text>
</comment>
<dbReference type="Pfam" id="PF06414">
    <property type="entry name" value="Zeta_toxin"/>
    <property type="match status" value="1"/>
</dbReference>
<feature type="domain" description="Zeta toxin" evidence="8">
    <location>
        <begin position="217"/>
        <end position="398"/>
    </location>
</feature>
<organism evidence="9 10">
    <name type="scientific">Marinitenerispora sediminis</name>
    <dbReference type="NCBI Taxonomy" id="1931232"/>
    <lineage>
        <taxon>Bacteria</taxon>
        <taxon>Bacillati</taxon>
        <taxon>Actinomycetota</taxon>
        <taxon>Actinomycetes</taxon>
        <taxon>Streptosporangiales</taxon>
        <taxon>Nocardiopsidaceae</taxon>
        <taxon>Marinitenerispora</taxon>
    </lineage>
</organism>
<evidence type="ECO:0000256" key="6">
    <source>
        <dbReference type="ARBA" id="ARBA00048178"/>
    </source>
</evidence>
<dbReference type="EC" id="2.7.1.176" evidence="2"/>
<evidence type="ECO:0000256" key="4">
    <source>
        <dbReference type="ARBA" id="ARBA00022840"/>
    </source>
</evidence>
<keyword evidence="10" id="KW-1185">Reference proteome</keyword>
<evidence type="ECO:0000256" key="1">
    <source>
        <dbReference type="ARBA" id="ARBA00009104"/>
    </source>
</evidence>
<evidence type="ECO:0000256" key="2">
    <source>
        <dbReference type="ARBA" id="ARBA00011963"/>
    </source>
</evidence>
<dbReference type="InterPro" id="IPR010488">
    <property type="entry name" value="Zeta_toxin_domain"/>
</dbReference>
<evidence type="ECO:0000256" key="3">
    <source>
        <dbReference type="ARBA" id="ARBA00022741"/>
    </source>
</evidence>
<dbReference type="Gene3D" id="3.40.50.300">
    <property type="entry name" value="P-loop containing nucleotide triphosphate hydrolases"/>
    <property type="match status" value="1"/>
</dbReference>
<comment type="catalytic activity">
    <reaction evidence="6">
        <text>UDP-N-acetyl-alpha-D-glucosamine + ATP = UDP-N-acetyl-alpha-D-glucosamine 3'-phosphate + ADP + H(+)</text>
        <dbReference type="Rhea" id="RHEA:32671"/>
        <dbReference type="ChEBI" id="CHEBI:15378"/>
        <dbReference type="ChEBI" id="CHEBI:30616"/>
        <dbReference type="ChEBI" id="CHEBI:57705"/>
        <dbReference type="ChEBI" id="CHEBI:64353"/>
        <dbReference type="ChEBI" id="CHEBI:456216"/>
        <dbReference type="EC" id="2.7.1.176"/>
    </reaction>
</comment>
<dbReference type="GO" id="GO:0005524">
    <property type="term" value="F:ATP binding"/>
    <property type="evidence" value="ECO:0007669"/>
    <property type="project" value="UniProtKB-KW"/>
</dbReference>
<feature type="compositionally biased region" description="Low complexity" evidence="7">
    <location>
        <begin position="1"/>
        <end position="13"/>
    </location>
</feature>
<feature type="compositionally biased region" description="Basic residues" evidence="7">
    <location>
        <begin position="47"/>
        <end position="64"/>
    </location>
</feature>
<evidence type="ECO:0000256" key="5">
    <source>
        <dbReference type="ARBA" id="ARBA00032897"/>
    </source>
</evidence>
<reference evidence="9 10" key="1">
    <citation type="submission" date="2018-04" db="EMBL/GenBank/DDBJ databases">
        <title>Novel actinobacteria from marine sediment.</title>
        <authorList>
            <person name="Ng Z.Y."/>
            <person name="Tan G.Y.A."/>
        </authorList>
    </citation>
    <scope>NUCLEOTIDE SEQUENCE [LARGE SCALE GENOMIC DNA]</scope>
    <source>
        <strain evidence="9 10">TPS81</strain>
    </source>
</reference>
<name>A0A368T4V9_9ACTN</name>
<dbReference type="SUPFAM" id="SSF52540">
    <property type="entry name" value="P-loop containing nucleoside triphosphate hydrolases"/>
    <property type="match status" value="1"/>
</dbReference>
<dbReference type="OrthoDB" id="9792687at2"/>
<dbReference type="GO" id="GO:0016301">
    <property type="term" value="F:kinase activity"/>
    <property type="evidence" value="ECO:0007669"/>
    <property type="project" value="InterPro"/>
</dbReference>
<dbReference type="Proteomes" id="UP000253318">
    <property type="component" value="Unassembled WGS sequence"/>
</dbReference>
<dbReference type="EMBL" id="QEIN01000092">
    <property type="protein sequence ID" value="RCV58554.1"/>
    <property type="molecule type" value="Genomic_DNA"/>
</dbReference>
<evidence type="ECO:0000256" key="7">
    <source>
        <dbReference type="SAM" id="MobiDB-lite"/>
    </source>
</evidence>
<protein>
    <recommendedName>
        <fullName evidence="5">UDP-N-acetylglucosamine kinase</fullName>
        <ecNumber evidence="2">2.7.1.176</ecNumber>
    </recommendedName>
    <alternativeName>
        <fullName evidence="5">UDP-N-acetylglucosamine kinase</fullName>
    </alternativeName>
</protein>
<feature type="compositionally biased region" description="Basic and acidic residues" evidence="7">
    <location>
        <begin position="65"/>
        <end position="95"/>
    </location>
</feature>
<feature type="compositionally biased region" description="Basic residues" evidence="7">
    <location>
        <begin position="154"/>
        <end position="171"/>
    </location>
</feature>